<keyword evidence="4" id="KW-0378">Hydrolase</keyword>
<protein>
    <submittedName>
        <fullName evidence="4">Class C beta-lactamase-related serine hydrolase</fullName>
    </submittedName>
</protein>
<feature type="domain" description="Beta-lactamase-related" evidence="3">
    <location>
        <begin position="52"/>
        <end position="190"/>
    </location>
</feature>
<feature type="chain" id="PRO_5017769391" evidence="2">
    <location>
        <begin position="19"/>
        <end position="396"/>
    </location>
</feature>
<dbReference type="PROSITE" id="PS51257">
    <property type="entry name" value="PROKAR_LIPOPROTEIN"/>
    <property type="match status" value="1"/>
</dbReference>
<dbReference type="KEGG" id="pseg:D3H65_08835"/>
<name>A0A3B7MKA0_9BACT</name>
<reference evidence="4 5" key="1">
    <citation type="submission" date="2018-09" db="EMBL/GenBank/DDBJ databases">
        <title>Genome sequencing of strain 6GH32-13.</title>
        <authorList>
            <person name="Weon H.-Y."/>
            <person name="Heo J."/>
            <person name="Kwon S.-W."/>
        </authorList>
    </citation>
    <scope>NUCLEOTIDE SEQUENCE [LARGE SCALE GENOMIC DNA]</scope>
    <source>
        <strain evidence="4 5">5GH32-13</strain>
    </source>
</reference>
<dbReference type="InterPro" id="IPR012338">
    <property type="entry name" value="Beta-lactam/transpept-like"/>
</dbReference>
<dbReference type="RefSeq" id="WP_119049964.1">
    <property type="nucleotide sequence ID" value="NZ_CP032157.1"/>
</dbReference>
<dbReference type="OrthoDB" id="912546at2"/>
<sequence>MKTKAHYLVLATTMLALALTGCKKKTIDDLQSNDKVFSPAKFKENIITALGNRNIGYTFMINHKGQWADSAARGFARMSQDGAIPHSVYKEMNIASVTKWLTAVGAIKLLDYKQIKLEDSIYKWLPKSWTLGNKVKTITFHQLLTHKSGLTTDDIRYGTDFNSLKTCIAAGVVNEAKGYNYSNVNFALFRIMFSYINDKTGALNTESFSLSNKDTASFADYLAVRYTQLMQNAVFTPAEAGMVFCTPEDRSTVTLMYNETTASTAGKTLGDWKLVAGGGGYYMSAFQVAKVMAYVFHSEKILTKAQQQLLLDNRYGLDNEDGPNTSKGQSYGKDGALMNDVNGNDKADNPDPGLQTLIMKFPGDVELVFFTNALNNGFTFYTTIMKNAYEDSWVKP</sequence>
<dbReference type="Gene3D" id="3.40.710.10">
    <property type="entry name" value="DD-peptidase/beta-lactamase superfamily"/>
    <property type="match status" value="1"/>
</dbReference>
<feature type="signal peptide" evidence="2">
    <location>
        <begin position="1"/>
        <end position="18"/>
    </location>
</feature>
<dbReference type="InterPro" id="IPR050789">
    <property type="entry name" value="Diverse_Enzym_Activities"/>
</dbReference>
<accession>A0A3B7MKA0</accession>
<evidence type="ECO:0000259" key="3">
    <source>
        <dbReference type="Pfam" id="PF00144"/>
    </source>
</evidence>
<keyword evidence="2" id="KW-0732">Signal</keyword>
<organism evidence="4 5">
    <name type="scientific">Paraflavitalea soli</name>
    <dbReference type="NCBI Taxonomy" id="2315862"/>
    <lineage>
        <taxon>Bacteria</taxon>
        <taxon>Pseudomonadati</taxon>
        <taxon>Bacteroidota</taxon>
        <taxon>Chitinophagia</taxon>
        <taxon>Chitinophagales</taxon>
        <taxon>Chitinophagaceae</taxon>
        <taxon>Paraflavitalea</taxon>
    </lineage>
</organism>
<dbReference type="InterPro" id="IPR001466">
    <property type="entry name" value="Beta-lactam-related"/>
</dbReference>
<evidence type="ECO:0000313" key="5">
    <source>
        <dbReference type="Proteomes" id="UP000263900"/>
    </source>
</evidence>
<keyword evidence="5" id="KW-1185">Reference proteome</keyword>
<dbReference type="EMBL" id="CP032157">
    <property type="protein sequence ID" value="AXY74077.1"/>
    <property type="molecule type" value="Genomic_DNA"/>
</dbReference>
<evidence type="ECO:0000256" key="2">
    <source>
        <dbReference type="SAM" id="SignalP"/>
    </source>
</evidence>
<evidence type="ECO:0000256" key="1">
    <source>
        <dbReference type="SAM" id="MobiDB-lite"/>
    </source>
</evidence>
<dbReference type="Proteomes" id="UP000263900">
    <property type="component" value="Chromosome"/>
</dbReference>
<dbReference type="GO" id="GO:0016787">
    <property type="term" value="F:hydrolase activity"/>
    <property type="evidence" value="ECO:0007669"/>
    <property type="project" value="UniProtKB-KW"/>
</dbReference>
<dbReference type="AlphaFoldDB" id="A0A3B7MKA0"/>
<dbReference type="Pfam" id="PF00144">
    <property type="entry name" value="Beta-lactamase"/>
    <property type="match status" value="1"/>
</dbReference>
<dbReference type="SUPFAM" id="SSF56601">
    <property type="entry name" value="beta-lactamase/transpeptidase-like"/>
    <property type="match status" value="1"/>
</dbReference>
<proteinExistence type="predicted"/>
<evidence type="ECO:0000313" key="4">
    <source>
        <dbReference type="EMBL" id="AXY74077.1"/>
    </source>
</evidence>
<feature type="region of interest" description="Disordered" evidence="1">
    <location>
        <begin position="316"/>
        <end position="349"/>
    </location>
</feature>
<gene>
    <name evidence="4" type="ORF">D3H65_08835</name>
</gene>
<dbReference type="PANTHER" id="PTHR43283">
    <property type="entry name" value="BETA-LACTAMASE-RELATED"/>
    <property type="match status" value="1"/>
</dbReference>
<dbReference type="PANTHER" id="PTHR43283:SF3">
    <property type="entry name" value="BETA-LACTAMASE FAMILY PROTEIN (AFU_ORTHOLOGUE AFUA_5G07500)"/>
    <property type="match status" value="1"/>
</dbReference>